<keyword evidence="5" id="KW-0547">Nucleotide-binding</keyword>
<dbReference type="SUPFAM" id="SSF55785">
    <property type="entry name" value="PYP-like sensor domain (PAS domain)"/>
    <property type="match status" value="1"/>
</dbReference>
<evidence type="ECO:0000256" key="9">
    <source>
        <dbReference type="SAM" id="Coils"/>
    </source>
</evidence>
<dbReference type="KEGG" id="psel:GM415_09695"/>
<feature type="domain" description="Histidine kinase" evidence="10">
    <location>
        <begin position="176"/>
        <end position="398"/>
    </location>
</feature>
<dbReference type="RefSeq" id="WP_158947652.1">
    <property type="nucleotide sequence ID" value="NZ_CP046400.1"/>
</dbReference>
<evidence type="ECO:0000256" key="4">
    <source>
        <dbReference type="ARBA" id="ARBA00022679"/>
    </source>
</evidence>
<dbReference type="InterPro" id="IPR003661">
    <property type="entry name" value="HisK_dim/P_dom"/>
</dbReference>
<evidence type="ECO:0000256" key="8">
    <source>
        <dbReference type="ARBA" id="ARBA00023012"/>
    </source>
</evidence>
<dbReference type="InterPro" id="IPR005467">
    <property type="entry name" value="His_kinase_dom"/>
</dbReference>
<dbReference type="SMART" id="SM00387">
    <property type="entry name" value="HATPase_c"/>
    <property type="match status" value="1"/>
</dbReference>
<dbReference type="Gene3D" id="3.30.450.20">
    <property type="entry name" value="PAS domain"/>
    <property type="match status" value="1"/>
</dbReference>
<dbReference type="Proteomes" id="UP000428328">
    <property type="component" value="Chromosome"/>
</dbReference>
<dbReference type="InterPro" id="IPR004358">
    <property type="entry name" value="Sig_transdc_His_kin-like_C"/>
</dbReference>
<evidence type="ECO:0000256" key="7">
    <source>
        <dbReference type="ARBA" id="ARBA00022840"/>
    </source>
</evidence>
<comment type="catalytic activity">
    <reaction evidence="1">
        <text>ATP + protein L-histidine = ADP + protein N-phospho-L-histidine.</text>
        <dbReference type="EC" id="2.7.13.3"/>
    </reaction>
</comment>
<evidence type="ECO:0000256" key="2">
    <source>
        <dbReference type="ARBA" id="ARBA00012438"/>
    </source>
</evidence>
<dbReference type="PROSITE" id="PS50109">
    <property type="entry name" value="HIS_KIN"/>
    <property type="match status" value="1"/>
</dbReference>
<keyword evidence="3" id="KW-0597">Phosphoprotein</keyword>
<evidence type="ECO:0000256" key="3">
    <source>
        <dbReference type="ARBA" id="ARBA00022553"/>
    </source>
</evidence>
<dbReference type="InterPro" id="IPR035965">
    <property type="entry name" value="PAS-like_dom_sf"/>
</dbReference>
<dbReference type="NCBIfam" id="TIGR00229">
    <property type="entry name" value="sensory_box"/>
    <property type="match status" value="1"/>
</dbReference>
<evidence type="ECO:0000256" key="6">
    <source>
        <dbReference type="ARBA" id="ARBA00022777"/>
    </source>
</evidence>
<protein>
    <recommendedName>
        <fullName evidence="2">histidine kinase</fullName>
        <ecNumber evidence="2">2.7.13.3</ecNumber>
    </recommendedName>
</protein>
<dbReference type="Pfam" id="PF00512">
    <property type="entry name" value="HisKA"/>
    <property type="match status" value="1"/>
</dbReference>
<reference evidence="11 12" key="1">
    <citation type="submission" date="2019-11" db="EMBL/GenBank/DDBJ databases">
        <authorList>
            <person name="Zheng R.K."/>
            <person name="Sun C.M."/>
        </authorList>
    </citation>
    <scope>NUCLEOTIDE SEQUENCE [LARGE SCALE GENOMIC DNA]</scope>
    <source>
        <strain evidence="11 12">SRB007</strain>
    </source>
</reference>
<dbReference type="SMART" id="SM00388">
    <property type="entry name" value="HisKA"/>
    <property type="match status" value="1"/>
</dbReference>
<gene>
    <name evidence="11" type="ORF">GM415_09695</name>
</gene>
<dbReference type="Gene3D" id="1.10.287.130">
    <property type="match status" value="1"/>
</dbReference>
<keyword evidence="6" id="KW-0418">Kinase</keyword>
<dbReference type="AlphaFoldDB" id="A0A6I6JH93"/>
<dbReference type="GO" id="GO:0005524">
    <property type="term" value="F:ATP binding"/>
    <property type="evidence" value="ECO:0007669"/>
    <property type="project" value="UniProtKB-KW"/>
</dbReference>
<evidence type="ECO:0000259" key="10">
    <source>
        <dbReference type="PROSITE" id="PS50109"/>
    </source>
</evidence>
<name>A0A6I6JH93_9BACT</name>
<accession>A0A6I6JH93</accession>
<keyword evidence="7" id="KW-0067">ATP-binding</keyword>
<dbReference type="PANTHER" id="PTHR43065:SF10">
    <property type="entry name" value="PEROXIDE STRESS-ACTIVATED HISTIDINE KINASE MAK3"/>
    <property type="match status" value="1"/>
</dbReference>
<evidence type="ECO:0000313" key="11">
    <source>
        <dbReference type="EMBL" id="QGY40390.1"/>
    </source>
</evidence>
<dbReference type="Pfam" id="PF13426">
    <property type="entry name" value="PAS_9"/>
    <property type="match status" value="1"/>
</dbReference>
<keyword evidence="12" id="KW-1185">Reference proteome</keyword>
<keyword evidence="9" id="KW-0175">Coiled coil</keyword>
<feature type="coiled-coil region" evidence="9">
    <location>
        <begin position="21"/>
        <end position="48"/>
    </location>
</feature>
<dbReference type="EC" id="2.7.13.3" evidence="2"/>
<dbReference type="InterPro" id="IPR036890">
    <property type="entry name" value="HATPase_C_sf"/>
</dbReference>
<dbReference type="Pfam" id="PF02518">
    <property type="entry name" value="HATPase_c"/>
    <property type="match status" value="1"/>
</dbReference>
<dbReference type="CDD" id="cd00082">
    <property type="entry name" value="HisKA"/>
    <property type="match status" value="1"/>
</dbReference>
<dbReference type="InterPro" id="IPR036097">
    <property type="entry name" value="HisK_dim/P_sf"/>
</dbReference>
<dbReference type="Gene3D" id="3.30.565.10">
    <property type="entry name" value="Histidine kinase-like ATPase, C-terminal domain"/>
    <property type="match status" value="1"/>
</dbReference>
<dbReference type="PRINTS" id="PR00344">
    <property type="entry name" value="BCTRLSENSOR"/>
</dbReference>
<evidence type="ECO:0000256" key="5">
    <source>
        <dbReference type="ARBA" id="ARBA00022741"/>
    </source>
</evidence>
<dbReference type="EMBL" id="CP046400">
    <property type="protein sequence ID" value="QGY40390.1"/>
    <property type="molecule type" value="Genomic_DNA"/>
</dbReference>
<dbReference type="SUPFAM" id="SSF55874">
    <property type="entry name" value="ATPase domain of HSP90 chaperone/DNA topoisomerase II/histidine kinase"/>
    <property type="match status" value="1"/>
</dbReference>
<evidence type="ECO:0000256" key="1">
    <source>
        <dbReference type="ARBA" id="ARBA00000085"/>
    </source>
</evidence>
<dbReference type="SUPFAM" id="SSF47384">
    <property type="entry name" value="Homodimeric domain of signal transducing histidine kinase"/>
    <property type="match status" value="1"/>
</dbReference>
<dbReference type="InterPro" id="IPR000014">
    <property type="entry name" value="PAS"/>
</dbReference>
<keyword evidence="8" id="KW-0902">Two-component regulatory system</keyword>
<keyword evidence="4" id="KW-0808">Transferase</keyword>
<evidence type="ECO:0000313" key="12">
    <source>
        <dbReference type="Proteomes" id="UP000428328"/>
    </source>
</evidence>
<dbReference type="CDD" id="cd00130">
    <property type="entry name" value="PAS"/>
    <property type="match status" value="1"/>
</dbReference>
<proteinExistence type="predicted"/>
<dbReference type="InterPro" id="IPR003594">
    <property type="entry name" value="HATPase_dom"/>
</dbReference>
<sequence length="399" mass="44462">MAPSTTLSDLIGIEHSKLGFFQELQHTIEELQAANEESESQRREIAAILDGITDVMMVLSENLRIISVNHAFREIFDSVEPEGKYCYELFRNSVEPCPECPAFRSLSTNKVCKELAFFRINGRKRQFEMIASPLKGPYGSGNRVLIFKRDVTLEKEYQAKYYQAEKMATVGTLATGVAHEVNNPLMAISGYAEGIQRKLTKLTAECIPAEVKTDFEDYTNTILKECHRCQQIVKSLLNFGHPETSVFGIVNLNDVIKDTLNILGYHLKRSKELSLELDLADELPLIYADEPRLKQVMLNLMTNAADALQGKEGVISLHTRMNGKGAVVLEVADNGCGISPEIKDRLFDPFFTTKPVGKGIGIGLSTCYNIVKDHHGEISVLSEEGVGSRFVVTLPIQQD</sequence>
<dbReference type="PANTHER" id="PTHR43065">
    <property type="entry name" value="SENSOR HISTIDINE KINASE"/>
    <property type="match status" value="1"/>
</dbReference>
<organism evidence="11 12">
    <name type="scientific">Pseudodesulfovibrio cashew</name>
    <dbReference type="NCBI Taxonomy" id="2678688"/>
    <lineage>
        <taxon>Bacteria</taxon>
        <taxon>Pseudomonadati</taxon>
        <taxon>Thermodesulfobacteriota</taxon>
        <taxon>Desulfovibrionia</taxon>
        <taxon>Desulfovibrionales</taxon>
        <taxon>Desulfovibrionaceae</taxon>
    </lineage>
</organism>
<dbReference type="GO" id="GO:0000155">
    <property type="term" value="F:phosphorelay sensor kinase activity"/>
    <property type="evidence" value="ECO:0007669"/>
    <property type="project" value="InterPro"/>
</dbReference>